<gene>
    <name evidence="1" type="ORF">NDU88_007570</name>
</gene>
<evidence type="ECO:0000313" key="1">
    <source>
        <dbReference type="EMBL" id="KAJ1129199.1"/>
    </source>
</evidence>
<dbReference type="Proteomes" id="UP001066276">
    <property type="component" value="Chromosome 7"/>
</dbReference>
<accession>A0AAV7PQM2</accession>
<reference evidence="1" key="1">
    <citation type="journal article" date="2022" name="bioRxiv">
        <title>Sequencing and chromosome-scale assembly of the giantPleurodeles waltlgenome.</title>
        <authorList>
            <person name="Brown T."/>
            <person name="Elewa A."/>
            <person name="Iarovenko S."/>
            <person name="Subramanian E."/>
            <person name="Araus A.J."/>
            <person name="Petzold A."/>
            <person name="Susuki M."/>
            <person name="Suzuki K.-i.T."/>
            <person name="Hayashi T."/>
            <person name="Toyoda A."/>
            <person name="Oliveira C."/>
            <person name="Osipova E."/>
            <person name="Leigh N.D."/>
            <person name="Simon A."/>
            <person name="Yun M.H."/>
        </authorList>
    </citation>
    <scope>NUCLEOTIDE SEQUENCE</scope>
    <source>
        <strain evidence="1">20211129_DDA</strain>
        <tissue evidence="1">Liver</tissue>
    </source>
</reference>
<sequence>MEVLLDHKLCPIHISPSVVLLFEPNETVLPLTFLTVYVIRAGVLHWAATSFDEMLGIWPISHEEWRCTADREREKAHCSDEDSLKMCLESTVHVRPHVGGRATLKGPKSRMWLASRGLPTNGLVDTQYFYEWNISYTLE</sequence>
<name>A0AAV7PQM2_PLEWA</name>
<dbReference type="AlphaFoldDB" id="A0AAV7PQM2"/>
<evidence type="ECO:0000313" key="2">
    <source>
        <dbReference type="Proteomes" id="UP001066276"/>
    </source>
</evidence>
<proteinExistence type="predicted"/>
<protein>
    <submittedName>
        <fullName evidence="1">Uncharacterized protein</fullName>
    </submittedName>
</protein>
<comment type="caution">
    <text evidence="1">The sequence shown here is derived from an EMBL/GenBank/DDBJ whole genome shotgun (WGS) entry which is preliminary data.</text>
</comment>
<organism evidence="1 2">
    <name type="scientific">Pleurodeles waltl</name>
    <name type="common">Iberian ribbed newt</name>
    <dbReference type="NCBI Taxonomy" id="8319"/>
    <lineage>
        <taxon>Eukaryota</taxon>
        <taxon>Metazoa</taxon>
        <taxon>Chordata</taxon>
        <taxon>Craniata</taxon>
        <taxon>Vertebrata</taxon>
        <taxon>Euteleostomi</taxon>
        <taxon>Amphibia</taxon>
        <taxon>Batrachia</taxon>
        <taxon>Caudata</taxon>
        <taxon>Salamandroidea</taxon>
        <taxon>Salamandridae</taxon>
        <taxon>Pleurodelinae</taxon>
        <taxon>Pleurodeles</taxon>
    </lineage>
</organism>
<dbReference type="EMBL" id="JANPWB010000011">
    <property type="protein sequence ID" value="KAJ1129199.1"/>
    <property type="molecule type" value="Genomic_DNA"/>
</dbReference>
<keyword evidence="2" id="KW-1185">Reference proteome</keyword>